<dbReference type="AlphaFoldDB" id="A0A1V6LS28"/>
<keyword evidence="6" id="KW-1185">Reference proteome</keyword>
<dbReference type="GO" id="GO:0000166">
    <property type="term" value="F:nucleotide binding"/>
    <property type="evidence" value="ECO:0007669"/>
    <property type="project" value="InterPro"/>
</dbReference>
<evidence type="ECO:0000313" key="5">
    <source>
        <dbReference type="EMBL" id="OQD42984.1"/>
    </source>
</evidence>
<evidence type="ECO:0000313" key="6">
    <source>
        <dbReference type="Proteomes" id="UP000191680"/>
    </source>
</evidence>
<dbReference type="InterPro" id="IPR050984">
    <property type="entry name" value="Gfo/Idh/MocA_domain"/>
</dbReference>
<dbReference type="Pfam" id="PF22725">
    <property type="entry name" value="GFO_IDH_MocA_C3"/>
    <property type="match status" value="1"/>
</dbReference>
<dbReference type="PANTHER" id="PTHR22604:SF105">
    <property type="entry name" value="TRANS-1,2-DIHYDROBENZENE-1,2-DIOL DEHYDROGENASE"/>
    <property type="match status" value="1"/>
</dbReference>
<organism evidence="5 6">
    <name type="scientific">Croceivirga radicis</name>
    <dbReference type="NCBI Taxonomy" id="1929488"/>
    <lineage>
        <taxon>Bacteria</taxon>
        <taxon>Pseudomonadati</taxon>
        <taxon>Bacteroidota</taxon>
        <taxon>Flavobacteriia</taxon>
        <taxon>Flavobacteriales</taxon>
        <taxon>Flavobacteriaceae</taxon>
        <taxon>Croceivirga</taxon>
    </lineage>
</organism>
<evidence type="ECO:0000256" key="1">
    <source>
        <dbReference type="ARBA" id="ARBA00010928"/>
    </source>
</evidence>
<dbReference type="EMBL" id="MTBC01000004">
    <property type="protein sequence ID" value="OQD42984.1"/>
    <property type="molecule type" value="Genomic_DNA"/>
</dbReference>
<evidence type="ECO:0000259" key="4">
    <source>
        <dbReference type="Pfam" id="PF22725"/>
    </source>
</evidence>
<dbReference type="Proteomes" id="UP000191680">
    <property type="component" value="Unassembled WGS sequence"/>
</dbReference>
<dbReference type="OrthoDB" id="9815825at2"/>
<comment type="caution">
    <text evidence="5">The sequence shown here is derived from an EMBL/GenBank/DDBJ whole genome shotgun (WGS) entry which is preliminary data.</text>
</comment>
<proteinExistence type="inferred from homology"/>
<protein>
    <submittedName>
        <fullName evidence="5">Oxidoreductase</fullName>
    </submittedName>
</protein>
<gene>
    <name evidence="5" type="ORF">BUL40_07780</name>
</gene>
<dbReference type="SUPFAM" id="SSF51735">
    <property type="entry name" value="NAD(P)-binding Rossmann-fold domains"/>
    <property type="match status" value="1"/>
</dbReference>
<dbReference type="InterPro" id="IPR000683">
    <property type="entry name" value="Gfo/Idh/MocA-like_OxRdtase_N"/>
</dbReference>
<feature type="domain" description="Gfo/Idh/MocA-like oxidoreductase N-terminal" evidence="3">
    <location>
        <begin position="5"/>
        <end position="120"/>
    </location>
</feature>
<dbReference type="PANTHER" id="PTHR22604">
    <property type="entry name" value="OXIDOREDUCTASES"/>
    <property type="match status" value="1"/>
</dbReference>
<name>A0A1V6LS28_9FLAO</name>
<dbReference type="Pfam" id="PF01408">
    <property type="entry name" value="GFO_IDH_MocA"/>
    <property type="match status" value="1"/>
</dbReference>
<dbReference type="Gene3D" id="3.40.50.720">
    <property type="entry name" value="NAD(P)-binding Rossmann-like Domain"/>
    <property type="match status" value="1"/>
</dbReference>
<dbReference type="InterPro" id="IPR055170">
    <property type="entry name" value="GFO_IDH_MocA-like_dom"/>
</dbReference>
<keyword evidence="2" id="KW-0560">Oxidoreductase</keyword>
<accession>A0A1V6LS28</accession>
<dbReference type="GO" id="GO:0016491">
    <property type="term" value="F:oxidoreductase activity"/>
    <property type="evidence" value="ECO:0007669"/>
    <property type="project" value="UniProtKB-KW"/>
</dbReference>
<sequence length="325" mass="36607">MKKTKWGIIGLGNIAGKFAKDLALVKEAELSAVASRDLEKAKMFAETYNADAAYGSYEKLLIESDAEVIYIATPHNFHFAHTMLALQHGKHVLCEKPIGVNSKQLEEMIALAKQKKRFLMEALWSRFNPTIKMVKELVDAETIGDIGYVNADFTFYGLDRGDGKRLLNPNLAGGSLLDIGIYPLFFAYLFLGKPKKIYASANFYKTGIEQQVSIILDYENAQAILHSGLGTHLETKAKVVGTTGSIHIGQQWHMAETYRLERNNEIEEFSIPTIGMGYYYEILEVMNCLNNGKTESELWSLQDSRNLLKMMDDVRKIIGVKFPFE</sequence>
<dbReference type="InterPro" id="IPR036291">
    <property type="entry name" value="NAD(P)-bd_dom_sf"/>
</dbReference>
<reference evidence="5 6" key="1">
    <citation type="submission" date="2016-12" db="EMBL/GenBank/DDBJ databases">
        <authorList>
            <person name="Song W.-J."/>
            <person name="Kurnit D.M."/>
        </authorList>
    </citation>
    <scope>NUCLEOTIDE SEQUENCE [LARGE SCALE GENOMIC DNA]</scope>
    <source>
        <strain evidence="5 6">HSG9</strain>
    </source>
</reference>
<evidence type="ECO:0000259" key="3">
    <source>
        <dbReference type="Pfam" id="PF01408"/>
    </source>
</evidence>
<evidence type="ECO:0000256" key="2">
    <source>
        <dbReference type="ARBA" id="ARBA00023002"/>
    </source>
</evidence>
<feature type="domain" description="GFO/IDH/MocA-like oxidoreductase" evidence="4">
    <location>
        <begin position="132"/>
        <end position="246"/>
    </location>
</feature>
<comment type="similarity">
    <text evidence="1">Belongs to the Gfo/Idh/MocA family.</text>
</comment>
<dbReference type="SUPFAM" id="SSF55347">
    <property type="entry name" value="Glyceraldehyde-3-phosphate dehydrogenase-like, C-terminal domain"/>
    <property type="match status" value="1"/>
</dbReference>
<dbReference type="RefSeq" id="WP_080318774.1">
    <property type="nucleotide sequence ID" value="NZ_MTBC01000004.1"/>
</dbReference>
<dbReference type="Gene3D" id="3.30.360.10">
    <property type="entry name" value="Dihydrodipicolinate Reductase, domain 2"/>
    <property type="match status" value="1"/>
</dbReference>